<dbReference type="InterPro" id="IPR020560">
    <property type="entry name" value="PRibGlycinamide_synth_C-dom"/>
</dbReference>
<keyword evidence="3" id="KW-0436">Ligase</keyword>
<evidence type="ECO:0000256" key="8">
    <source>
        <dbReference type="ARBA" id="ARBA00042242"/>
    </source>
</evidence>
<evidence type="ECO:0000256" key="1">
    <source>
        <dbReference type="ARBA" id="ARBA00005174"/>
    </source>
</evidence>
<comment type="similarity">
    <text evidence="7">Belongs to the GARS family.</text>
</comment>
<dbReference type="UniPathway" id="UPA00074">
    <property type="reaction ID" value="UER00125"/>
</dbReference>
<dbReference type="EMBL" id="UINC01004431">
    <property type="protein sequence ID" value="SVA14281.1"/>
    <property type="molecule type" value="Genomic_DNA"/>
</dbReference>
<dbReference type="PANTHER" id="PTHR43472:SF1">
    <property type="entry name" value="PHOSPHORIBOSYLAMINE--GLYCINE LIGASE, CHLOROPLASTIC"/>
    <property type="match status" value="1"/>
</dbReference>
<evidence type="ECO:0000256" key="4">
    <source>
        <dbReference type="ARBA" id="ARBA00022741"/>
    </source>
</evidence>
<dbReference type="GO" id="GO:0009113">
    <property type="term" value="P:purine nucleobase biosynthetic process"/>
    <property type="evidence" value="ECO:0007669"/>
    <property type="project" value="InterPro"/>
</dbReference>
<dbReference type="SUPFAM" id="SSF51246">
    <property type="entry name" value="Rudiment single hybrid motif"/>
    <property type="match status" value="1"/>
</dbReference>
<dbReference type="GO" id="GO:0046872">
    <property type="term" value="F:metal ion binding"/>
    <property type="evidence" value="ECO:0007669"/>
    <property type="project" value="InterPro"/>
</dbReference>
<dbReference type="EC" id="6.3.4.13" evidence="2"/>
<sequence>MRVCVVGSGGREHALAHVLGRSHDVVVTPGNPGIPGSVPVPPTEVDADLTVIGPEAPLVGGLADRLRADGRLVFGPGADGARLEGSKAWMKEVLVEAGVPTAAHGTFDDEAAALAFLAGMGDLFVVKTDGLAAGKGVVVTTNRAEAVDTVRSYLSGAAFGDAGRTVVIEEGLTGPELSVLAVCDGTTAVALAPAQDFKRIGDGDTGPNTGGMGAYSPVPVATNAVVDDLVAGAVQPTLAALRGRGIDYRGVLYCGLMLTPDGPKVLEYNVRFGDPETQVVLPRLTSDLGYLLATAAAGSLKAPPTFDDGAAVTVVCATEGYPTGPRTGDPIDGLEAASAIDGVTVFSAGVAEGGDGGLVTAGGRVLSLTGRGRTIAEARGRAYDAVAELSWSGMQFRRDIAANPTGAGSD</sequence>
<evidence type="ECO:0000259" key="10">
    <source>
        <dbReference type="PROSITE" id="PS50975"/>
    </source>
</evidence>
<dbReference type="InterPro" id="IPR037123">
    <property type="entry name" value="PRibGlycinamide_synth_C_sf"/>
</dbReference>
<dbReference type="Gene3D" id="3.30.470.20">
    <property type="entry name" value="ATP-grasp fold, B domain"/>
    <property type="match status" value="1"/>
</dbReference>
<evidence type="ECO:0000256" key="9">
    <source>
        <dbReference type="ARBA" id="ARBA00042864"/>
    </source>
</evidence>
<dbReference type="SMART" id="SM01209">
    <property type="entry name" value="GARS_A"/>
    <property type="match status" value="1"/>
</dbReference>
<dbReference type="Pfam" id="PF02843">
    <property type="entry name" value="GARS_C"/>
    <property type="match status" value="1"/>
</dbReference>
<dbReference type="GO" id="GO:0004637">
    <property type="term" value="F:phosphoribosylamine-glycine ligase activity"/>
    <property type="evidence" value="ECO:0007669"/>
    <property type="project" value="UniProtKB-EC"/>
</dbReference>
<dbReference type="PROSITE" id="PS00184">
    <property type="entry name" value="GARS"/>
    <property type="match status" value="1"/>
</dbReference>
<dbReference type="NCBIfam" id="TIGR00877">
    <property type="entry name" value="purD"/>
    <property type="match status" value="1"/>
</dbReference>
<reference evidence="11" key="1">
    <citation type="submission" date="2018-05" db="EMBL/GenBank/DDBJ databases">
        <authorList>
            <person name="Lanie J.A."/>
            <person name="Ng W.-L."/>
            <person name="Kazmierczak K.M."/>
            <person name="Andrzejewski T.M."/>
            <person name="Davidsen T.M."/>
            <person name="Wayne K.J."/>
            <person name="Tettelin H."/>
            <person name="Glass J.I."/>
            <person name="Rusch D."/>
            <person name="Podicherti R."/>
            <person name="Tsui H.-C.T."/>
            <person name="Winkler M.E."/>
        </authorList>
    </citation>
    <scope>NUCLEOTIDE SEQUENCE</scope>
</reference>
<organism evidence="11">
    <name type="scientific">marine metagenome</name>
    <dbReference type="NCBI Taxonomy" id="408172"/>
    <lineage>
        <taxon>unclassified sequences</taxon>
        <taxon>metagenomes</taxon>
        <taxon>ecological metagenomes</taxon>
    </lineage>
</organism>
<dbReference type="InterPro" id="IPR013815">
    <property type="entry name" value="ATP_grasp_subdomain_1"/>
</dbReference>
<dbReference type="PANTHER" id="PTHR43472">
    <property type="entry name" value="PHOSPHORIBOSYLAMINE--GLYCINE LIGASE"/>
    <property type="match status" value="1"/>
</dbReference>
<dbReference type="HAMAP" id="MF_00138">
    <property type="entry name" value="GARS"/>
    <property type="match status" value="1"/>
</dbReference>
<keyword evidence="5" id="KW-0658">Purine biosynthesis</keyword>
<proteinExistence type="inferred from homology"/>
<dbReference type="Gene3D" id="3.40.50.20">
    <property type="match status" value="1"/>
</dbReference>
<dbReference type="InterPro" id="IPR020561">
    <property type="entry name" value="PRibGlycinamid_synth_ATP-grasp"/>
</dbReference>
<evidence type="ECO:0000313" key="11">
    <source>
        <dbReference type="EMBL" id="SVA14281.1"/>
    </source>
</evidence>
<evidence type="ECO:0000256" key="6">
    <source>
        <dbReference type="ARBA" id="ARBA00022840"/>
    </source>
</evidence>
<evidence type="ECO:0000256" key="7">
    <source>
        <dbReference type="ARBA" id="ARBA00038345"/>
    </source>
</evidence>
<dbReference type="InterPro" id="IPR000115">
    <property type="entry name" value="PRibGlycinamide_synth"/>
</dbReference>
<dbReference type="Pfam" id="PF01071">
    <property type="entry name" value="GARS_A"/>
    <property type="match status" value="1"/>
</dbReference>
<dbReference type="SUPFAM" id="SSF56059">
    <property type="entry name" value="Glutathione synthetase ATP-binding domain-like"/>
    <property type="match status" value="1"/>
</dbReference>
<comment type="pathway">
    <text evidence="1">Purine metabolism; IMP biosynthesis via de novo pathway; N(1)-(5-phospho-D-ribosyl)glycinamide from 5-phospho-alpha-D-ribose 1-diphosphate: step 2/2.</text>
</comment>
<evidence type="ECO:0000256" key="2">
    <source>
        <dbReference type="ARBA" id="ARBA00013255"/>
    </source>
</evidence>
<dbReference type="Gene3D" id="3.30.1490.20">
    <property type="entry name" value="ATP-grasp fold, A domain"/>
    <property type="match status" value="1"/>
</dbReference>
<feature type="domain" description="ATP-grasp" evidence="10">
    <location>
        <begin position="91"/>
        <end position="297"/>
    </location>
</feature>
<dbReference type="PROSITE" id="PS50975">
    <property type="entry name" value="ATP_GRASP"/>
    <property type="match status" value="1"/>
</dbReference>
<dbReference type="InterPro" id="IPR016185">
    <property type="entry name" value="PreATP-grasp_dom_sf"/>
</dbReference>
<dbReference type="InterPro" id="IPR020562">
    <property type="entry name" value="PRibGlycinamide_synth_N"/>
</dbReference>
<name>A0A381TFJ9_9ZZZZ</name>
<dbReference type="InterPro" id="IPR011054">
    <property type="entry name" value="Rudment_hybrid_motif"/>
</dbReference>
<dbReference type="InterPro" id="IPR011761">
    <property type="entry name" value="ATP-grasp"/>
</dbReference>
<dbReference type="GO" id="GO:0006189">
    <property type="term" value="P:'de novo' IMP biosynthetic process"/>
    <property type="evidence" value="ECO:0007669"/>
    <property type="project" value="UniProtKB-UniPathway"/>
</dbReference>
<dbReference type="Gene3D" id="3.90.600.10">
    <property type="entry name" value="Phosphoribosylglycinamide synthetase, C-terminal domain"/>
    <property type="match status" value="1"/>
</dbReference>
<accession>A0A381TFJ9</accession>
<gene>
    <name evidence="11" type="ORF">METZ01_LOCUS67135</name>
</gene>
<dbReference type="SMART" id="SM01210">
    <property type="entry name" value="GARS_C"/>
    <property type="match status" value="1"/>
</dbReference>
<dbReference type="Pfam" id="PF02844">
    <property type="entry name" value="GARS_N"/>
    <property type="match status" value="1"/>
</dbReference>
<dbReference type="GO" id="GO:0005524">
    <property type="term" value="F:ATP binding"/>
    <property type="evidence" value="ECO:0007669"/>
    <property type="project" value="UniProtKB-KW"/>
</dbReference>
<keyword evidence="4" id="KW-0547">Nucleotide-binding</keyword>
<dbReference type="SUPFAM" id="SSF52440">
    <property type="entry name" value="PreATP-grasp domain"/>
    <property type="match status" value="1"/>
</dbReference>
<evidence type="ECO:0000256" key="3">
    <source>
        <dbReference type="ARBA" id="ARBA00022598"/>
    </source>
</evidence>
<protein>
    <recommendedName>
        <fullName evidence="2">phosphoribosylamine--glycine ligase</fullName>
        <ecNumber evidence="2">6.3.4.13</ecNumber>
    </recommendedName>
    <alternativeName>
        <fullName evidence="8">Glycinamide ribonucleotide synthetase</fullName>
    </alternativeName>
    <alternativeName>
        <fullName evidence="9">Phosphoribosylglycinamide synthetase</fullName>
    </alternativeName>
</protein>
<dbReference type="AlphaFoldDB" id="A0A381TFJ9"/>
<evidence type="ECO:0000256" key="5">
    <source>
        <dbReference type="ARBA" id="ARBA00022755"/>
    </source>
</evidence>
<dbReference type="InterPro" id="IPR020559">
    <property type="entry name" value="PRibGlycinamide_synth_CS"/>
</dbReference>
<keyword evidence="6" id="KW-0067">ATP-binding</keyword>